<accession>A0A6F8ZDG2</accession>
<proteinExistence type="predicted"/>
<keyword evidence="3" id="KW-1185">Reference proteome</keyword>
<evidence type="ECO:0000313" key="2">
    <source>
        <dbReference type="EMBL" id="CAB1127700.1"/>
    </source>
</evidence>
<protein>
    <submittedName>
        <fullName evidence="2">Uncharacterized protein</fullName>
    </submittedName>
</protein>
<gene>
    <name evidence="2" type="ORF">R50_0194</name>
</gene>
<name>A0A6F8ZDG2_9FIRM</name>
<sequence>MDEPGPDATPFRVFPKRLLRHDRARAALDAVLQATRDQGSLAPRWTRPALMPPPRRSLPGRAGCRRPFGGCCWPGGNRTPSRSSQSSTTRVGHHRGAPLHAGGGWDPAPRGPDRL</sequence>
<evidence type="ECO:0000313" key="3">
    <source>
        <dbReference type="Proteomes" id="UP000503399"/>
    </source>
</evidence>
<dbReference type="EMBL" id="LR778114">
    <property type="protein sequence ID" value="CAB1127700.1"/>
    <property type="molecule type" value="Genomic_DNA"/>
</dbReference>
<dbReference type="AlphaFoldDB" id="A0A6F8ZDG2"/>
<reference evidence="2 3" key="1">
    <citation type="submission" date="2020-02" db="EMBL/GenBank/DDBJ databases">
        <authorList>
            <person name="Hogendoorn C."/>
        </authorList>
    </citation>
    <scope>NUCLEOTIDE SEQUENCE [LARGE SCALE GENOMIC DNA]</scope>
    <source>
        <strain evidence="2">R501</strain>
    </source>
</reference>
<feature type="compositionally biased region" description="Low complexity" evidence="1">
    <location>
        <begin position="78"/>
        <end position="90"/>
    </location>
</feature>
<dbReference type="KEGG" id="hfv:R50_0194"/>
<evidence type="ECO:0000256" key="1">
    <source>
        <dbReference type="SAM" id="MobiDB-lite"/>
    </source>
</evidence>
<organism evidence="2 3">
    <name type="scientific">Candidatus Hydrogenisulfobacillus filiaventi</name>
    <dbReference type="NCBI Taxonomy" id="2707344"/>
    <lineage>
        <taxon>Bacteria</taxon>
        <taxon>Bacillati</taxon>
        <taxon>Bacillota</taxon>
        <taxon>Clostridia</taxon>
        <taxon>Eubacteriales</taxon>
        <taxon>Clostridiales Family XVII. Incertae Sedis</taxon>
        <taxon>Candidatus Hydrogenisulfobacillus</taxon>
    </lineage>
</organism>
<feature type="region of interest" description="Disordered" evidence="1">
    <location>
        <begin position="35"/>
        <end position="115"/>
    </location>
</feature>
<dbReference type="Proteomes" id="UP000503399">
    <property type="component" value="Chromosome"/>
</dbReference>